<name>A0A1I4FGY9_9HYPH</name>
<gene>
    <name evidence="1" type="ORF">SAMN04488518_11887</name>
</gene>
<comment type="caution">
    <text evidence="1">The sequence shown here is derived from an EMBL/GenBank/DDBJ whole genome shotgun (WGS) entry which is preliminary data.</text>
</comment>
<dbReference type="EMBL" id="FOSK01000018">
    <property type="protein sequence ID" value="SFL15721.1"/>
    <property type="molecule type" value="Genomic_DNA"/>
</dbReference>
<keyword evidence="2" id="KW-1185">Reference proteome</keyword>
<accession>A0A1I4FGY9</accession>
<evidence type="ECO:0000313" key="2">
    <source>
        <dbReference type="Proteomes" id="UP000199598"/>
    </source>
</evidence>
<dbReference type="Proteomes" id="UP000199598">
    <property type="component" value="Unassembled WGS sequence"/>
</dbReference>
<evidence type="ECO:0000313" key="1">
    <source>
        <dbReference type="EMBL" id="SFL15721.1"/>
    </source>
</evidence>
<proteinExistence type="predicted"/>
<dbReference type="Gene3D" id="1.20.5.420">
    <property type="entry name" value="Immunoglobulin FC, subunit C"/>
    <property type="match status" value="1"/>
</dbReference>
<organism evidence="1 2">
    <name type="scientific">Pseudovibrio ascidiaceicola</name>
    <dbReference type="NCBI Taxonomy" id="285279"/>
    <lineage>
        <taxon>Bacteria</taxon>
        <taxon>Pseudomonadati</taxon>
        <taxon>Pseudomonadota</taxon>
        <taxon>Alphaproteobacteria</taxon>
        <taxon>Hyphomicrobiales</taxon>
        <taxon>Stappiaceae</taxon>
        <taxon>Pseudovibrio</taxon>
    </lineage>
</organism>
<sequence length="79" mass="9143">MQDENTNSEMYVTDLEETLKSQHGSEHAQKLEEKLDDLSSWMREKSKEPQTEADYQRIQTVITGITAAQDVLRKFPVQS</sequence>
<protein>
    <submittedName>
        <fullName evidence="1">Type III secretion system, E component of needle</fullName>
    </submittedName>
</protein>
<dbReference type="RefSeq" id="WP_093523824.1">
    <property type="nucleotide sequence ID" value="NZ_FOSK01000018.1"/>
</dbReference>
<reference evidence="1 2" key="1">
    <citation type="submission" date="2016-10" db="EMBL/GenBank/DDBJ databases">
        <authorList>
            <person name="Varghese N."/>
            <person name="Submissions S."/>
        </authorList>
    </citation>
    <scope>NUCLEOTIDE SEQUENCE [LARGE SCALE GENOMIC DNA]</scope>
    <source>
        <strain evidence="1 2">DSM 16392</strain>
    </source>
</reference>